<dbReference type="Gene3D" id="3.40.50.2300">
    <property type="match status" value="1"/>
</dbReference>
<evidence type="ECO:0000256" key="4">
    <source>
        <dbReference type="ARBA" id="ARBA00023125"/>
    </source>
</evidence>
<dbReference type="PANTHER" id="PTHR48111">
    <property type="entry name" value="REGULATOR OF RPOS"/>
    <property type="match status" value="1"/>
</dbReference>
<proteinExistence type="predicted"/>
<dbReference type="GO" id="GO:0000156">
    <property type="term" value="F:phosphorelay response regulator activity"/>
    <property type="evidence" value="ECO:0007669"/>
    <property type="project" value="TreeGrafter"/>
</dbReference>
<dbReference type="RefSeq" id="WP_163105661.1">
    <property type="nucleotide sequence ID" value="NZ_JAAAWO010000003.1"/>
</dbReference>
<evidence type="ECO:0000256" key="7">
    <source>
        <dbReference type="PROSITE-ProRule" id="PRU00339"/>
    </source>
</evidence>
<keyword evidence="10" id="KW-1185">Reference proteome</keyword>
<keyword evidence="3" id="KW-0805">Transcription regulation</keyword>
<keyword evidence="5" id="KW-0804">Transcription</keyword>
<dbReference type="InterPro" id="IPR019734">
    <property type="entry name" value="TPR_rpt"/>
</dbReference>
<organism evidence="9 10">
    <name type="scientific">Alteromonas genovensis</name>
    <dbReference type="NCBI Taxonomy" id="471225"/>
    <lineage>
        <taxon>Bacteria</taxon>
        <taxon>Pseudomonadati</taxon>
        <taxon>Pseudomonadota</taxon>
        <taxon>Gammaproteobacteria</taxon>
        <taxon>Alteromonadales</taxon>
        <taxon>Alteromonadaceae</taxon>
        <taxon>Alteromonas/Salinimonas group</taxon>
        <taxon>Alteromonas</taxon>
    </lineage>
</organism>
<feature type="domain" description="Response regulatory" evidence="8">
    <location>
        <begin position="10"/>
        <end position="129"/>
    </location>
</feature>
<dbReference type="Proteomes" id="UP000471381">
    <property type="component" value="Unassembled WGS sequence"/>
</dbReference>
<dbReference type="GO" id="GO:0006355">
    <property type="term" value="P:regulation of DNA-templated transcription"/>
    <property type="evidence" value="ECO:0007669"/>
    <property type="project" value="TreeGrafter"/>
</dbReference>
<dbReference type="SUPFAM" id="SSF52172">
    <property type="entry name" value="CheY-like"/>
    <property type="match status" value="1"/>
</dbReference>
<dbReference type="PANTHER" id="PTHR48111:SF1">
    <property type="entry name" value="TWO-COMPONENT RESPONSE REGULATOR ORR33"/>
    <property type="match status" value="1"/>
</dbReference>
<accession>A0A6N9TCW1</accession>
<comment type="caution">
    <text evidence="6">Lacks conserved residue(s) required for the propagation of feature annotation.</text>
</comment>
<evidence type="ECO:0000256" key="2">
    <source>
        <dbReference type="ARBA" id="ARBA00023012"/>
    </source>
</evidence>
<dbReference type="GO" id="GO:0005829">
    <property type="term" value="C:cytosol"/>
    <property type="evidence" value="ECO:0007669"/>
    <property type="project" value="TreeGrafter"/>
</dbReference>
<dbReference type="PROSITE" id="PS50110">
    <property type="entry name" value="RESPONSE_REGULATORY"/>
    <property type="match status" value="1"/>
</dbReference>
<reference evidence="9 10" key="1">
    <citation type="submission" date="2020-01" db="EMBL/GenBank/DDBJ databases">
        <title>Genomes of bacteria type strains.</title>
        <authorList>
            <person name="Chen J."/>
            <person name="Zhu S."/>
            <person name="Yang J."/>
        </authorList>
    </citation>
    <scope>NUCLEOTIDE SEQUENCE [LARGE SCALE GENOMIC DNA]</scope>
    <source>
        <strain evidence="9 10">LMG 24078</strain>
    </source>
</reference>
<evidence type="ECO:0000256" key="3">
    <source>
        <dbReference type="ARBA" id="ARBA00023015"/>
    </source>
</evidence>
<dbReference type="Pfam" id="PF00072">
    <property type="entry name" value="Response_reg"/>
    <property type="match status" value="1"/>
</dbReference>
<comment type="caution">
    <text evidence="9">The sequence shown here is derived from an EMBL/GenBank/DDBJ whole genome shotgun (WGS) entry which is preliminary data.</text>
</comment>
<evidence type="ECO:0000256" key="6">
    <source>
        <dbReference type="PROSITE-ProRule" id="PRU00169"/>
    </source>
</evidence>
<dbReference type="EMBL" id="JAAAWO010000003">
    <property type="protein sequence ID" value="NDW15117.1"/>
    <property type="molecule type" value="Genomic_DNA"/>
</dbReference>
<dbReference type="GO" id="GO:0032993">
    <property type="term" value="C:protein-DNA complex"/>
    <property type="evidence" value="ECO:0007669"/>
    <property type="project" value="TreeGrafter"/>
</dbReference>
<dbReference type="InterPro" id="IPR011006">
    <property type="entry name" value="CheY-like_superfamily"/>
</dbReference>
<protein>
    <submittedName>
        <fullName evidence="9">Response regulator</fullName>
    </submittedName>
</protein>
<dbReference type="SMART" id="SM00448">
    <property type="entry name" value="REC"/>
    <property type="match status" value="1"/>
</dbReference>
<gene>
    <name evidence="9" type="ORF">GTQ48_06250</name>
</gene>
<dbReference type="GO" id="GO:0000976">
    <property type="term" value="F:transcription cis-regulatory region binding"/>
    <property type="evidence" value="ECO:0007669"/>
    <property type="project" value="TreeGrafter"/>
</dbReference>
<evidence type="ECO:0000256" key="1">
    <source>
        <dbReference type="ARBA" id="ARBA00022553"/>
    </source>
</evidence>
<evidence type="ECO:0000313" key="9">
    <source>
        <dbReference type="EMBL" id="NDW15117.1"/>
    </source>
</evidence>
<evidence type="ECO:0000313" key="10">
    <source>
        <dbReference type="Proteomes" id="UP000471381"/>
    </source>
</evidence>
<keyword evidence="4" id="KW-0238">DNA-binding</keyword>
<sequence>MKYNLAKDTKLLIAEDQVLAKSHLHYALEQLGFSNMDYVDRPSTAIASLQEREYDAIICSYNLRSDQGGYYLLEQLQSQNALSLTNAFIFTSADTSAEVVHAIIELQPDEFIAKPFSVNELDRRLSRVLSRKAALKNVYRFMDKADHEKALYEVEQFLLQPEHAEHFPLAMKIKGDLLILNERFSDALAFYDAIINVQDFSWAKLGIANCLLALKEFDDAEREILQLAMRPDSELAAYDLLAKLKIQFDAFDDALECTNLACHISPRKVSRHQQAINLARITHNYENQFSSAKQLVRYARDSIHDTPDIYLNAARAGVDFAMTSAPEDMNRIVKQSTSYLQQLKQAHPNASLKDELYVLDARLHYLKDDVAKAQSLLSDFHIDQAQHHSTEALLDRAKALHEVGLKDDSLKIFEALSHRLKKHEGSDDLMSRYITQEQEEKAAISLSPKALNNSAVAEYKRGNLEQSYSTFSQAFRVMPKNPSIALNYLQAIVRARKSREALPADTRQAIKSCRETLESAQLSKEQLSRYETVKSILTNNGK</sequence>
<dbReference type="SUPFAM" id="SSF48452">
    <property type="entry name" value="TPR-like"/>
    <property type="match status" value="2"/>
</dbReference>
<dbReference type="SMART" id="SM00028">
    <property type="entry name" value="TPR"/>
    <property type="match status" value="4"/>
</dbReference>
<dbReference type="PROSITE" id="PS50005">
    <property type="entry name" value="TPR"/>
    <property type="match status" value="1"/>
</dbReference>
<keyword evidence="7" id="KW-0802">TPR repeat</keyword>
<dbReference type="InterPro" id="IPR039420">
    <property type="entry name" value="WalR-like"/>
</dbReference>
<name>A0A6N9TCW1_9ALTE</name>
<dbReference type="Gene3D" id="1.25.40.10">
    <property type="entry name" value="Tetratricopeptide repeat domain"/>
    <property type="match status" value="2"/>
</dbReference>
<evidence type="ECO:0000256" key="5">
    <source>
        <dbReference type="ARBA" id="ARBA00023163"/>
    </source>
</evidence>
<keyword evidence="2" id="KW-0902">Two-component regulatory system</keyword>
<evidence type="ECO:0000259" key="8">
    <source>
        <dbReference type="PROSITE" id="PS50110"/>
    </source>
</evidence>
<dbReference type="InterPro" id="IPR001789">
    <property type="entry name" value="Sig_transdc_resp-reg_receiver"/>
</dbReference>
<feature type="repeat" description="TPR" evidence="7">
    <location>
        <begin position="448"/>
        <end position="481"/>
    </location>
</feature>
<dbReference type="InterPro" id="IPR011990">
    <property type="entry name" value="TPR-like_helical_dom_sf"/>
</dbReference>
<keyword evidence="1" id="KW-0597">Phosphoprotein</keyword>
<dbReference type="AlphaFoldDB" id="A0A6N9TCW1"/>